<dbReference type="AlphaFoldDB" id="A0A1G7K7T6"/>
<protein>
    <submittedName>
        <fullName evidence="1">Uncharacterized protein</fullName>
    </submittedName>
</protein>
<name>A0A1G7K7T6_9BACT</name>
<evidence type="ECO:0000313" key="1">
    <source>
        <dbReference type="EMBL" id="SDF33235.1"/>
    </source>
</evidence>
<dbReference type="EMBL" id="FNAN01000010">
    <property type="protein sequence ID" value="SDF33235.1"/>
    <property type="molecule type" value="Genomic_DNA"/>
</dbReference>
<gene>
    <name evidence="1" type="ORF">SAMN04487996_11041</name>
</gene>
<proteinExistence type="predicted"/>
<sequence>MNDHRMTEAFVLVFKTNINNPKQVKSIAGTLDNCPEILKWNVDLGDIDKVLRIEATHAHCGPVIELVTRAGYVCEELTD</sequence>
<reference evidence="2" key="1">
    <citation type="submission" date="2016-10" db="EMBL/GenBank/DDBJ databases">
        <authorList>
            <person name="Varghese N."/>
            <person name="Submissions S."/>
        </authorList>
    </citation>
    <scope>NUCLEOTIDE SEQUENCE [LARGE SCALE GENOMIC DNA]</scope>
    <source>
        <strain evidence="2">DSM 25329</strain>
    </source>
</reference>
<dbReference type="STRING" id="659014.SAMN04487996_11041"/>
<organism evidence="1 2">
    <name type="scientific">Dyadobacter soli</name>
    <dbReference type="NCBI Taxonomy" id="659014"/>
    <lineage>
        <taxon>Bacteria</taxon>
        <taxon>Pseudomonadati</taxon>
        <taxon>Bacteroidota</taxon>
        <taxon>Cytophagia</taxon>
        <taxon>Cytophagales</taxon>
        <taxon>Spirosomataceae</taxon>
        <taxon>Dyadobacter</taxon>
    </lineage>
</organism>
<accession>A0A1G7K7T6</accession>
<dbReference type="RefSeq" id="WP_143016864.1">
    <property type="nucleotide sequence ID" value="NZ_FNAN01000010.1"/>
</dbReference>
<dbReference type="Proteomes" id="UP000198748">
    <property type="component" value="Unassembled WGS sequence"/>
</dbReference>
<dbReference type="OrthoDB" id="1036397at2"/>
<keyword evidence="2" id="KW-1185">Reference proteome</keyword>
<evidence type="ECO:0000313" key="2">
    <source>
        <dbReference type="Proteomes" id="UP000198748"/>
    </source>
</evidence>